<proteinExistence type="predicted"/>
<organism evidence="2 4">
    <name type="scientific">Vibrio crassostreae</name>
    <dbReference type="NCBI Taxonomy" id="246167"/>
    <lineage>
        <taxon>Bacteria</taxon>
        <taxon>Pseudomonadati</taxon>
        <taxon>Pseudomonadota</taxon>
        <taxon>Gammaproteobacteria</taxon>
        <taxon>Vibrionales</taxon>
        <taxon>Vibrionaceae</taxon>
        <taxon>Vibrio</taxon>
    </lineage>
</organism>
<dbReference type="AlphaFoldDB" id="A0A822N8W2"/>
<reference evidence="2 3" key="2">
    <citation type="submission" date="2014-06" db="EMBL/GenBank/DDBJ databases">
        <authorList>
            <person name="Le Roux F."/>
        </authorList>
    </citation>
    <scope>NUCLEOTIDE SEQUENCE</scope>
    <source>
        <strain evidence="1 3">J5-4</strain>
        <strain evidence="2">J5-5</strain>
    </source>
</reference>
<evidence type="ECO:0000313" key="1">
    <source>
        <dbReference type="EMBL" id="CDS96186.1"/>
    </source>
</evidence>
<evidence type="ECO:0000313" key="2">
    <source>
        <dbReference type="EMBL" id="CDT68982.1"/>
    </source>
</evidence>
<reference evidence="4" key="1">
    <citation type="submission" date="2014-06" db="EMBL/GenBank/DDBJ databases">
        <authorList>
            <person name="Le Roux Frederique"/>
        </authorList>
    </citation>
    <scope>NUCLEOTIDE SEQUENCE [LARGE SCALE GENOMIC DNA]</scope>
    <source>
        <strain evidence="4">J5-5</strain>
    </source>
</reference>
<sequence length="55" mass="6059">MSLLAKIKNRVKQMMESPEDTPSTNKLSSYISGKVIDKKAIRTTNNSHPAPKIGC</sequence>
<comment type="caution">
    <text evidence="2">The sequence shown here is derived from an EMBL/GenBank/DDBJ whole genome shotgun (WGS) entry which is preliminary data.</text>
</comment>
<name>A0A822N8W2_9VIBR</name>
<gene>
    <name evidence="1" type="ORF">VCR4J5_1240032</name>
    <name evidence="2" type="ORF">VCR5J5_790046</name>
</gene>
<keyword evidence="3" id="KW-1185">Reference proteome</keyword>
<evidence type="ECO:0000313" key="4">
    <source>
        <dbReference type="Proteomes" id="UP000049495"/>
    </source>
</evidence>
<protein>
    <submittedName>
        <fullName evidence="2">Uncharacterized protein</fullName>
    </submittedName>
</protein>
<dbReference type="EMBL" id="CCJV01000143">
    <property type="protein sequence ID" value="CDT68982.1"/>
    <property type="molecule type" value="Genomic_DNA"/>
</dbReference>
<dbReference type="Proteomes" id="UP000049495">
    <property type="component" value="Unassembled WGS sequence"/>
</dbReference>
<evidence type="ECO:0000313" key="3">
    <source>
        <dbReference type="Proteomes" id="UP000049077"/>
    </source>
</evidence>
<accession>A0A822N8W2</accession>
<dbReference type="EMBL" id="CCJX01000029">
    <property type="protein sequence ID" value="CDS96186.1"/>
    <property type="molecule type" value="Genomic_DNA"/>
</dbReference>
<dbReference type="Proteomes" id="UP000049077">
    <property type="component" value="Unassembled WGS sequence"/>
</dbReference>